<proteinExistence type="inferred from homology"/>
<keyword evidence="5 7" id="KW-0408">Iron</keyword>
<dbReference type="GO" id="GO:0016705">
    <property type="term" value="F:oxidoreductase activity, acting on paired donors, with incorporation or reduction of molecular oxygen"/>
    <property type="evidence" value="ECO:0007669"/>
    <property type="project" value="InterPro"/>
</dbReference>
<comment type="similarity">
    <text evidence="1 7">Belongs to the cytochrome P450 family.</text>
</comment>
<evidence type="ECO:0000256" key="3">
    <source>
        <dbReference type="ARBA" id="ARBA00022723"/>
    </source>
</evidence>
<dbReference type="PANTHER" id="PTHR46696">
    <property type="entry name" value="P450, PUTATIVE (EUROFUNG)-RELATED"/>
    <property type="match status" value="1"/>
</dbReference>
<dbReference type="PROSITE" id="PS00086">
    <property type="entry name" value="CYTOCHROME_P450"/>
    <property type="match status" value="1"/>
</dbReference>
<accession>A0A428ZC76</accession>
<dbReference type="Pfam" id="PF00067">
    <property type="entry name" value="p450"/>
    <property type="match status" value="2"/>
</dbReference>
<evidence type="ECO:0000313" key="9">
    <source>
        <dbReference type="Proteomes" id="UP000287547"/>
    </source>
</evidence>
<protein>
    <submittedName>
        <fullName evidence="8">Cytochrome P450</fullName>
    </submittedName>
</protein>
<dbReference type="PRINTS" id="PR00385">
    <property type="entry name" value="P450"/>
</dbReference>
<name>A0A428ZC76_KIBAR</name>
<dbReference type="Proteomes" id="UP000287547">
    <property type="component" value="Unassembled WGS sequence"/>
</dbReference>
<gene>
    <name evidence="8" type="ORF">DMH04_15830</name>
</gene>
<comment type="caution">
    <text evidence="8">The sequence shown here is derived from an EMBL/GenBank/DDBJ whole genome shotgun (WGS) entry which is preliminary data.</text>
</comment>
<dbReference type="Gene3D" id="1.10.630.10">
    <property type="entry name" value="Cytochrome P450"/>
    <property type="match status" value="1"/>
</dbReference>
<keyword evidence="6 7" id="KW-0503">Monooxygenase</keyword>
<keyword evidence="2 7" id="KW-0349">Heme</keyword>
<evidence type="ECO:0000256" key="7">
    <source>
        <dbReference type="RuleBase" id="RU000461"/>
    </source>
</evidence>
<dbReference type="RefSeq" id="WP_037274665.1">
    <property type="nucleotide sequence ID" value="NZ_QHKI01000011.1"/>
</dbReference>
<evidence type="ECO:0000256" key="5">
    <source>
        <dbReference type="ARBA" id="ARBA00023004"/>
    </source>
</evidence>
<dbReference type="OrthoDB" id="3664945at2"/>
<dbReference type="PRINTS" id="PR00359">
    <property type="entry name" value="BP450"/>
</dbReference>
<evidence type="ECO:0000313" key="8">
    <source>
        <dbReference type="EMBL" id="RSM85684.1"/>
    </source>
</evidence>
<dbReference type="InterPro" id="IPR002397">
    <property type="entry name" value="Cyt_P450_B"/>
</dbReference>
<dbReference type="GO" id="GO:0005506">
    <property type="term" value="F:iron ion binding"/>
    <property type="evidence" value="ECO:0007669"/>
    <property type="project" value="InterPro"/>
</dbReference>
<dbReference type="InterPro" id="IPR017972">
    <property type="entry name" value="Cyt_P450_CS"/>
</dbReference>
<organism evidence="8 9">
    <name type="scientific">Kibdelosporangium aridum</name>
    <dbReference type="NCBI Taxonomy" id="2030"/>
    <lineage>
        <taxon>Bacteria</taxon>
        <taxon>Bacillati</taxon>
        <taxon>Actinomycetota</taxon>
        <taxon>Actinomycetes</taxon>
        <taxon>Pseudonocardiales</taxon>
        <taxon>Pseudonocardiaceae</taxon>
        <taxon>Kibdelosporangium</taxon>
    </lineage>
</organism>
<evidence type="ECO:0000256" key="2">
    <source>
        <dbReference type="ARBA" id="ARBA00022617"/>
    </source>
</evidence>
<dbReference type="AlphaFoldDB" id="A0A428ZC76"/>
<dbReference type="EMBL" id="QHKI01000011">
    <property type="protein sequence ID" value="RSM85684.1"/>
    <property type="molecule type" value="Genomic_DNA"/>
</dbReference>
<dbReference type="InterPro" id="IPR001128">
    <property type="entry name" value="Cyt_P450"/>
</dbReference>
<keyword evidence="3 7" id="KW-0479">Metal-binding</keyword>
<dbReference type="FunFam" id="1.10.630.10:FF:000018">
    <property type="entry name" value="Cytochrome P450 monooxygenase"/>
    <property type="match status" value="1"/>
</dbReference>
<dbReference type="GO" id="GO:0020037">
    <property type="term" value="F:heme binding"/>
    <property type="evidence" value="ECO:0007669"/>
    <property type="project" value="InterPro"/>
</dbReference>
<dbReference type="SUPFAM" id="SSF48264">
    <property type="entry name" value="Cytochrome P450"/>
    <property type="match status" value="1"/>
</dbReference>
<dbReference type="InterPro" id="IPR036396">
    <property type="entry name" value="Cyt_P450_sf"/>
</dbReference>
<keyword evidence="4 7" id="KW-0560">Oxidoreductase</keyword>
<reference evidence="8 9" key="1">
    <citation type="submission" date="2018-05" db="EMBL/GenBank/DDBJ databases">
        <title>Evolution of GPA BGCs.</title>
        <authorList>
            <person name="Waglechner N."/>
            <person name="Wright G.D."/>
        </authorList>
    </citation>
    <scope>NUCLEOTIDE SEQUENCE [LARGE SCALE GENOMIC DNA]</scope>
    <source>
        <strain evidence="8 9">A82846</strain>
    </source>
</reference>
<dbReference type="CDD" id="cd11030">
    <property type="entry name" value="CYP105-like"/>
    <property type="match status" value="1"/>
</dbReference>
<evidence type="ECO:0000256" key="4">
    <source>
        <dbReference type="ARBA" id="ARBA00023002"/>
    </source>
</evidence>
<evidence type="ECO:0000256" key="6">
    <source>
        <dbReference type="ARBA" id="ARBA00023033"/>
    </source>
</evidence>
<evidence type="ECO:0000256" key="1">
    <source>
        <dbReference type="ARBA" id="ARBA00010617"/>
    </source>
</evidence>
<sequence length="396" mass="43204">MTEPASMPHNRRETGCPYRPNPDLVKLHEDEVLPRVPVPNSQLGEIDAVLVTRADDARAVLSDPRYEVGFAFDRDWSGPRSVMNQPGVLLNYDGEEHTRYRRMQAGAFTMKRIRALTGVIEQVVDDHLDAVQNAGPGVDLIEAFASPLPLIVICELLGAPAEDRDGILRRSAIASNVDTTLEVQQENFGAMIGYMAELVAAHRLQPGDNILGDLVRDHGGKLSDDELIGMGLDVLVAGHGTLSGMIGLSVLTLLRHPEQLPVLHDDSLTGSAIEELLRLLAVAPPLVRKASTDLTVNGQEVGAGEHVVVSTLMANHGADLPRAGELDLCRKPVPHLAFGYGPHQCVGQQLARLELKTALSRLFRRFPALQLAVPFESIEYRTDGLVFGVQRLPVRW</sequence>
<dbReference type="GO" id="GO:0004497">
    <property type="term" value="F:monooxygenase activity"/>
    <property type="evidence" value="ECO:0007669"/>
    <property type="project" value="UniProtKB-KW"/>
</dbReference>
<dbReference type="PANTHER" id="PTHR46696:SF1">
    <property type="entry name" value="CYTOCHROME P450 YJIB-RELATED"/>
    <property type="match status" value="1"/>
</dbReference>